<dbReference type="InterPro" id="IPR022742">
    <property type="entry name" value="Hydrolase_4"/>
</dbReference>
<dbReference type="KEGG" id="caul:KCG34_03135"/>
<dbReference type="SUPFAM" id="SSF53474">
    <property type="entry name" value="alpha/beta-Hydrolases"/>
    <property type="match status" value="2"/>
</dbReference>
<feature type="domain" description="Serine aminopeptidase S33" evidence="2">
    <location>
        <begin position="29"/>
        <end position="116"/>
    </location>
</feature>
<dbReference type="Gene3D" id="3.40.50.1820">
    <property type="entry name" value="alpha/beta hydrolase"/>
    <property type="match status" value="2"/>
</dbReference>
<dbReference type="AlphaFoldDB" id="A0A975G1M0"/>
<evidence type="ECO:0000313" key="3">
    <source>
        <dbReference type="EMBL" id="QUD88898.1"/>
    </source>
</evidence>
<gene>
    <name evidence="3" type="ORF">KCG34_03135</name>
</gene>
<sequence length="569" mass="60936">MGAPRDTGLVVISPIGRDARCAYMPMRLMAEAVADAGFPVLRYDHRGCGDSLDVPDDADAYAAWIEDVKHAVAELRRLTGVRRVVLGGVRLGASLAALSAGEADGLMLLAPVLNGRSWLRRLRFSTAVLGERSDPDECVFDAGELCLPAQAVAHIGEIDLAALPTPKVPVFVAAQNNLVGRYAAKLDAAGAVVRAEPFPGFKALFAESHSNLPPIAMFDRVCAWLGETFAGDRLAPIDLDGLQLNAEVRPPGAIEQVIEVAEGLWGVLCEPERPERRTPILVFCSTGGDPRSGVGGFATRTALALARQGMASLRFDYSGLGDSPALGADLRCHVFETPREVEMDKAVAFLKARGYADITLFGVCAGAYHALRAAWRNPDVAGVFAVSPVKLVWRAGDTLTFGRYKNGRPTGAYLKALADPSAWRQAFVDRVDLPAVLLTLLGRLRSRIAGWATRHGPQAPLRQMELYSRRGGRSCFIMGVNDASLEELGTYYGSGGARLRRMPNTVVQIIPHLDHGLACNLSRRLAASALLAWLNATRESASTTVVSAEANRGQPQANLAVRRPGAASF</sequence>
<dbReference type="RefSeq" id="WP_211938948.1">
    <property type="nucleotide sequence ID" value="NZ_CP073078.1"/>
</dbReference>
<dbReference type="InterPro" id="IPR029058">
    <property type="entry name" value="AB_hydrolase_fold"/>
</dbReference>
<proteinExistence type="predicted"/>
<evidence type="ECO:0000256" key="1">
    <source>
        <dbReference type="ARBA" id="ARBA00022801"/>
    </source>
</evidence>
<keyword evidence="1 3" id="KW-0378">Hydrolase</keyword>
<reference evidence="3" key="1">
    <citation type="submission" date="2021-04" db="EMBL/GenBank/DDBJ databases">
        <title>The complete genome sequence of Caulobacter sp. S6.</title>
        <authorList>
            <person name="Tang Y."/>
            <person name="Ouyang W."/>
            <person name="Liu Q."/>
            <person name="Huang B."/>
            <person name="Guo Z."/>
            <person name="Lei P."/>
        </authorList>
    </citation>
    <scope>NUCLEOTIDE SEQUENCE</scope>
    <source>
        <strain evidence="3">S6</strain>
    </source>
</reference>
<dbReference type="PANTHER" id="PTHR22946">
    <property type="entry name" value="DIENELACTONE HYDROLASE DOMAIN-CONTAINING PROTEIN-RELATED"/>
    <property type="match status" value="1"/>
</dbReference>
<accession>A0A975G1M0</accession>
<dbReference type="GO" id="GO:0052689">
    <property type="term" value="F:carboxylic ester hydrolase activity"/>
    <property type="evidence" value="ECO:0007669"/>
    <property type="project" value="UniProtKB-ARBA"/>
</dbReference>
<evidence type="ECO:0000313" key="4">
    <source>
        <dbReference type="Proteomes" id="UP000676409"/>
    </source>
</evidence>
<protein>
    <submittedName>
        <fullName evidence="3">Alpha/beta hydrolase</fullName>
    </submittedName>
</protein>
<keyword evidence="4" id="KW-1185">Reference proteome</keyword>
<dbReference type="Pfam" id="PF12146">
    <property type="entry name" value="Hydrolase_4"/>
    <property type="match status" value="1"/>
</dbReference>
<dbReference type="EMBL" id="CP073078">
    <property type="protein sequence ID" value="QUD88898.1"/>
    <property type="molecule type" value="Genomic_DNA"/>
</dbReference>
<dbReference type="PANTHER" id="PTHR22946:SF9">
    <property type="entry name" value="POLYKETIDE TRANSFERASE AF380"/>
    <property type="match status" value="1"/>
</dbReference>
<evidence type="ECO:0000259" key="2">
    <source>
        <dbReference type="Pfam" id="PF12146"/>
    </source>
</evidence>
<organism evidence="3 4">
    <name type="scientific">Phenylobacterium montanum</name>
    <dbReference type="NCBI Taxonomy" id="2823693"/>
    <lineage>
        <taxon>Bacteria</taxon>
        <taxon>Pseudomonadati</taxon>
        <taxon>Pseudomonadota</taxon>
        <taxon>Alphaproteobacteria</taxon>
        <taxon>Caulobacterales</taxon>
        <taxon>Caulobacteraceae</taxon>
        <taxon>Phenylobacterium</taxon>
    </lineage>
</organism>
<name>A0A975G1M0_9CAUL</name>
<dbReference type="Proteomes" id="UP000676409">
    <property type="component" value="Chromosome"/>
</dbReference>
<dbReference type="InterPro" id="IPR050261">
    <property type="entry name" value="FrsA_esterase"/>
</dbReference>